<sequence length="25" mass="3007">FYEAYNHRPSPSTISEILSSRYLYI</sequence>
<dbReference type="Gene3D" id="1.10.10.60">
    <property type="entry name" value="Homeodomain-like"/>
    <property type="match status" value="1"/>
</dbReference>
<dbReference type="Proteomes" id="UP000037696">
    <property type="component" value="Unassembled WGS sequence"/>
</dbReference>
<evidence type="ECO:0000313" key="2">
    <source>
        <dbReference type="EMBL" id="KOS37019.1"/>
    </source>
</evidence>
<proteinExistence type="predicted"/>
<protein>
    <recommendedName>
        <fullName evidence="1">ARS-binding protein 1 N-terminal domain-containing protein</fullName>
    </recommendedName>
</protein>
<feature type="domain" description="ARS-binding protein 1 N-terminal" evidence="1">
    <location>
        <begin position="1"/>
        <end position="25"/>
    </location>
</feature>
<name>A0A0M9WAF3_9EURO</name>
<dbReference type="Pfam" id="PF18107">
    <property type="entry name" value="HTH_ABP1_N"/>
    <property type="match status" value="1"/>
</dbReference>
<dbReference type="InterPro" id="IPR041188">
    <property type="entry name" value="HTH_ABP1_N"/>
</dbReference>
<organism evidence="2 3">
    <name type="scientific">Penicillium nordicum</name>
    <dbReference type="NCBI Taxonomy" id="229535"/>
    <lineage>
        <taxon>Eukaryota</taxon>
        <taxon>Fungi</taxon>
        <taxon>Dikarya</taxon>
        <taxon>Ascomycota</taxon>
        <taxon>Pezizomycotina</taxon>
        <taxon>Eurotiomycetes</taxon>
        <taxon>Eurotiomycetidae</taxon>
        <taxon>Eurotiales</taxon>
        <taxon>Aspergillaceae</taxon>
        <taxon>Penicillium</taxon>
    </lineage>
</organism>
<comment type="caution">
    <text evidence="2">The sequence shown here is derived from an EMBL/GenBank/DDBJ whole genome shotgun (WGS) entry which is preliminary data.</text>
</comment>
<keyword evidence="3" id="KW-1185">Reference proteome</keyword>
<accession>A0A0M9WAF3</accession>
<feature type="non-terminal residue" evidence="2">
    <location>
        <position position="1"/>
    </location>
</feature>
<evidence type="ECO:0000259" key="1">
    <source>
        <dbReference type="Pfam" id="PF18107"/>
    </source>
</evidence>
<evidence type="ECO:0000313" key="3">
    <source>
        <dbReference type="Proteomes" id="UP000037696"/>
    </source>
</evidence>
<gene>
    <name evidence="2" type="ORF">ACN38_g12198</name>
</gene>
<dbReference type="AlphaFoldDB" id="A0A0M9WAF3"/>
<reference evidence="2 3" key="1">
    <citation type="submission" date="2015-08" db="EMBL/GenBank/DDBJ databases">
        <title>Genome sequencing of Penicillium nordicum.</title>
        <authorList>
            <person name="Nguyen H.D."/>
            <person name="Seifert K.A."/>
        </authorList>
    </citation>
    <scope>NUCLEOTIDE SEQUENCE [LARGE SCALE GENOMIC DNA]</scope>
    <source>
        <strain evidence="2 3">DAOMC 185683</strain>
    </source>
</reference>
<dbReference type="EMBL" id="LHQQ01000363">
    <property type="protein sequence ID" value="KOS37019.1"/>
    <property type="molecule type" value="Genomic_DNA"/>
</dbReference>